<dbReference type="Pfam" id="PF01261">
    <property type="entry name" value="AP_endonuc_2"/>
    <property type="match status" value="1"/>
</dbReference>
<proteinExistence type="predicted"/>
<sequence length="268" mass="28852">MPHRYSMAYLTGNGADPVAAVRLAAACGYDMVSFRLLPAADEPLADLMGDDRLVAEVKAAMADTGVTMADAEMIRLKPDTDLARFDPFLDRIALLGAKHILVAVDDADEARATDAYGNLCRRVEPYGFSADLEFMPWTGVKDIRSARRMVEAAASPSAAILFDTLHFDRSSSTLEDLAALPASMMNYVQFCDGLVPYDPSDAGMIHIARQARLAPGDGGIDFAPIVARLPEGITISVEVPNRPQADAMGRENFIRMVLDKTKAVAGDA</sequence>
<gene>
    <name evidence="2" type="ORF">CSC94_13445</name>
</gene>
<dbReference type="Gene3D" id="3.20.20.150">
    <property type="entry name" value="Divalent-metal-dependent TIM barrel enzymes"/>
    <property type="match status" value="1"/>
</dbReference>
<dbReference type="EMBL" id="PDVP01000007">
    <property type="protein sequence ID" value="PHP66679.1"/>
    <property type="molecule type" value="Genomic_DNA"/>
</dbReference>
<protein>
    <recommendedName>
        <fullName evidence="1">Xylose isomerase-like TIM barrel domain-containing protein</fullName>
    </recommendedName>
</protein>
<keyword evidence="3" id="KW-1185">Reference proteome</keyword>
<name>A0A2G1QMH7_9HYPH</name>
<evidence type="ECO:0000313" key="2">
    <source>
        <dbReference type="EMBL" id="PHP66679.1"/>
    </source>
</evidence>
<evidence type="ECO:0000313" key="3">
    <source>
        <dbReference type="Proteomes" id="UP000221168"/>
    </source>
</evidence>
<accession>A0A2G1QMH7</accession>
<dbReference type="AlphaFoldDB" id="A0A2G1QMH7"/>
<dbReference type="InterPro" id="IPR036237">
    <property type="entry name" value="Xyl_isomerase-like_sf"/>
</dbReference>
<feature type="domain" description="Xylose isomerase-like TIM barrel" evidence="1">
    <location>
        <begin position="21"/>
        <end position="245"/>
    </location>
</feature>
<organism evidence="2 3">
    <name type="scientific">Zhengella mangrovi</name>
    <dbReference type="NCBI Taxonomy" id="1982044"/>
    <lineage>
        <taxon>Bacteria</taxon>
        <taxon>Pseudomonadati</taxon>
        <taxon>Pseudomonadota</taxon>
        <taxon>Alphaproteobacteria</taxon>
        <taxon>Hyphomicrobiales</taxon>
        <taxon>Notoacmeibacteraceae</taxon>
        <taxon>Zhengella</taxon>
    </lineage>
</organism>
<dbReference type="Proteomes" id="UP000221168">
    <property type="component" value="Unassembled WGS sequence"/>
</dbReference>
<reference evidence="2 3" key="1">
    <citation type="submission" date="2017-10" db="EMBL/GenBank/DDBJ databases">
        <title>Sedimentibacterium mangrovi gen. nov., sp. nov., a novel member of family Phyllobacteriacea isolated from mangrove sediment.</title>
        <authorList>
            <person name="Liao H."/>
            <person name="Tian Y."/>
        </authorList>
    </citation>
    <scope>NUCLEOTIDE SEQUENCE [LARGE SCALE GENOMIC DNA]</scope>
    <source>
        <strain evidence="2 3">X9-2-2</strain>
    </source>
</reference>
<dbReference type="PANTHER" id="PTHR12110">
    <property type="entry name" value="HYDROXYPYRUVATE ISOMERASE"/>
    <property type="match status" value="1"/>
</dbReference>
<dbReference type="OrthoDB" id="9072761at2"/>
<dbReference type="RefSeq" id="WP_099306865.1">
    <property type="nucleotide sequence ID" value="NZ_PDVP01000007.1"/>
</dbReference>
<dbReference type="InterPro" id="IPR050312">
    <property type="entry name" value="IolE/XylAMocC-like"/>
</dbReference>
<evidence type="ECO:0000259" key="1">
    <source>
        <dbReference type="Pfam" id="PF01261"/>
    </source>
</evidence>
<dbReference type="PANTHER" id="PTHR12110:SF48">
    <property type="entry name" value="BLL3656 PROTEIN"/>
    <property type="match status" value="1"/>
</dbReference>
<dbReference type="SUPFAM" id="SSF51658">
    <property type="entry name" value="Xylose isomerase-like"/>
    <property type="match status" value="1"/>
</dbReference>
<comment type="caution">
    <text evidence="2">The sequence shown here is derived from an EMBL/GenBank/DDBJ whole genome shotgun (WGS) entry which is preliminary data.</text>
</comment>
<dbReference type="InterPro" id="IPR013022">
    <property type="entry name" value="Xyl_isomerase-like_TIM-brl"/>
</dbReference>